<gene>
    <name evidence="10" type="ORF">RDI58_023140</name>
</gene>
<dbReference type="InterPro" id="IPR027806">
    <property type="entry name" value="HARBI1_dom"/>
</dbReference>
<evidence type="ECO:0000313" key="11">
    <source>
        <dbReference type="Proteomes" id="UP001371456"/>
    </source>
</evidence>
<proteinExistence type="inferred from homology"/>
<evidence type="ECO:0000256" key="2">
    <source>
        <dbReference type="ARBA" id="ARBA00004123"/>
    </source>
</evidence>
<dbReference type="EMBL" id="JBANQN010000009">
    <property type="protein sequence ID" value="KAK6780956.1"/>
    <property type="molecule type" value="Genomic_DNA"/>
</dbReference>
<keyword evidence="7" id="KW-0539">Nucleus</keyword>
<evidence type="ECO:0000256" key="4">
    <source>
        <dbReference type="ARBA" id="ARBA00022722"/>
    </source>
</evidence>
<comment type="subcellular location">
    <subcellularLocation>
        <location evidence="2">Nucleus</location>
    </subcellularLocation>
</comment>
<dbReference type="GO" id="GO:0004518">
    <property type="term" value="F:nuclease activity"/>
    <property type="evidence" value="ECO:0007669"/>
    <property type="project" value="UniProtKB-KW"/>
</dbReference>
<keyword evidence="11" id="KW-1185">Reference proteome</keyword>
<dbReference type="PANTHER" id="PTHR22930:SF285">
    <property type="entry name" value="PROTEIN ALP1-LIKE"/>
    <property type="match status" value="1"/>
</dbReference>
<evidence type="ECO:0000256" key="8">
    <source>
        <dbReference type="SAM" id="Phobius"/>
    </source>
</evidence>
<name>A0AAN8Y6U5_SOLBU</name>
<sequence>MDFGWSLAARPVVGTWQILELTVPMAFRWWFWGRNKGCLVGLLVVFWWLFQARYDGAYNFAFQTKLRVSLEAYAMEDTNDCVDAIDGTYIEGEVPKAVQQAYRNHKGRTSQNVLCACDFDMRFTFVAAGWDCTAHESKVLENALVEPMSQFSFPPYGNFKLHP</sequence>
<evidence type="ECO:0000256" key="3">
    <source>
        <dbReference type="ARBA" id="ARBA00006958"/>
    </source>
</evidence>
<keyword evidence="8" id="KW-0472">Membrane</keyword>
<evidence type="ECO:0000256" key="7">
    <source>
        <dbReference type="ARBA" id="ARBA00023242"/>
    </source>
</evidence>
<dbReference type="PANTHER" id="PTHR22930">
    <property type="match status" value="1"/>
</dbReference>
<dbReference type="Pfam" id="PF13359">
    <property type="entry name" value="DDE_Tnp_4"/>
    <property type="match status" value="1"/>
</dbReference>
<evidence type="ECO:0000256" key="6">
    <source>
        <dbReference type="ARBA" id="ARBA00022801"/>
    </source>
</evidence>
<keyword evidence="8" id="KW-0812">Transmembrane</keyword>
<comment type="cofactor">
    <cofactor evidence="1">
        <name>a divalent metal cation</name>
        <dbReference type="ChEBI" id="CHEBI:60240"/>
    </cofactor>
</comment>
<dbReference type="Proteomes" id="UP001371456">
    <property type="component" value="Unassembled WGS sequence"/>
</dbReference>
<dbReference type="GO" id="GO:0016787">
    <property type="term" value="F:hydrolase activity"/>
    <property type="evidence" value="ECO:0007669"/>
    <property type="project" value="UniProtKB-KW"/>
</dbReference>
<dbReference type="GO" id="GO:0005634">
    <property type="term" value="C:nucleus"/>
    <property type="evidence" value="ECO:0007669"/>
    <property type="project" value="UniProtKB-SubCell"/>
</dbReference>
<evidence type="ECO:0000259" key="9">
    <source>
        <dbReference type="Pfam" id="PF13359"/>
    </source>
</evidence>
<organism evidence="10 11">
    <name type="scientific">Solanum bulbocastanum</name>
    <name type="common">Wild potato</name>
    <dbReference type="NCBI Taxonomy" id="147425"/>
    <lineage>
        <taxon>Eukaryota</taxon>
        <taxon>Viridiplantae</taxon>
        <taxon>Streptophyta</taxon>
        <taxon>Embryophyta</taxon>
        <taxon>Tracheophyta</taxon>
        <taxon>Spermatophyta</taxon>
        <taxon>Magnoliopsida</taxon>
        <taxon>eudicotyledons</taxon>
        <taxon>Gunneridae</taxon>
        <taxon>Pentapetalae</taxon>
        <taxon>asterids</taxon>
        <taxon>lamiids</taxon>
        <taxon>Solanales</taxon>
        <taxon>Solanaceae</taxon>
        <taxon>Solanoideae</taxon>
        <taxon>Solaneae</taxon>
        <taxon>Solanum</taxon>
    </lineage>
</organism>
<keyword evidence="6" id="KW-0378">Hydrolase</keyword>
<feature type="domain" description="DDE Tnp4" evidence="9">
    <location>
        <begin position="85"/>
        <end position="142"/>
    </location>
</feature>
<evidence type="ECO:0000256" key="1">
    <source>
        <dbReference type="ARBA" id="ARBA00001968"/>
    </source>
</evidence>
<keyword evidence="8" id="KW-1133">Transmembrane helix</keyword>
<comment type="caution">
    <text evidence="10">The sequence shown here is derived from an EMBL/GenBank/DDBJ whole genome shotgun (WGS) entry which is preliminary data.</text>
</comment>
<keyword evidence="4" id="KW-0540">Nuclease</keyword>
<feature type="transmembrane region" description="Helical" evidence="8">
    <location>
        <begin position="29"/>
        <end position="50"/>
    </location>
</feature>
<keyword evidence="5" id="KW-0479">Metal-binding</keyword>
<comment type="similarity">
    <text evidence="3">Belongs to the HARBI1 family.</text>
</comment>
<evidence type="ECO:0000313" key="10">
    <source>
        <dbReference type="EMBL" id="KAK6780956.1"/>
    </source>
</evidence>
<accession>A0AAN8Y6U5</accession>
<dbReference type="AlphaFoldDB" id="A0AAN8Y6U5"/>
<reference evidence="10 11" key="1">
    <citation type="submission" date="2024-02" db="EMBL/GenBank/DDBJ databases">
        <title>de novo genome assembly of Solanum bulbocastanum strain 11H21.</title>
        <authorList>
            <person name="Hosaka A.J."/>
        </authorList>
    </citation>
    <scope>NUCLEOTIDE SEQUENCE [LARGE SCALE GENOMIC DNA]</scope>
    <source>
        <tissue evidence="10">Young leaves</tissue>
    </source>
</reference>
<evidence type="ECO:0000256" key="5">
    <source>
        <dbReference type="ARBA" id="ARBA00022723"/>
    </source>
</evidence>
<dbReference type="InterPro" id="IPR045249">
    <property type="entry name" value="HARBI1-like"/>
</dbReference>
<dbReference type="GO" id="GO:0046872">
    <property type="term" value="F:metal ion binding"/>
    <property type="evidence" value="ECO:0007669"/>
    <property type="project" value="UniProtKB-KW"/>
</dbReference>
<protein>
    <recommendedName>
        <fullName evidence="9">DDE Tnp4 domain-containing protein</fullName>
    </recommendedName>
</protein>